<dbReference type="EMBL" id="JO842495">
    <property type="protein sequence ID" value="AEO34112.1"/>
    <property type="molecule type" value="mRNA"/>
</dbReference>
<dbReference type="InterPro" id="IPR014756">
    <property type="entry name" value="Ig_E-set"/>
</dbReference>
<evidence type="ECO:0000313" key="3">
    <source>
        <dbReference type="EMBL" id="AEO34112.1"/>
    </source>
</evidence>
<sequence length="151" mass="16900">MAPLVAILLFLGLALGGHADVKYEECCESSKGCPVKDLSLRIQSCNYDSCFLNRNSTIKITFTLTSDQSTDNAFLDAGISSWADIIMPFPHLEYNLCHRLLMCPLSENVTYAWTMDLPEPDFVNPGKRILRLKAVGNKRVMFCAKVNVTLY</sequence>
<reference evidence="3" key="1">
    <citation type="journal article" date="2011" name="PLoS ONE">
        <title>A deep insight into the sialotranscriptome of the gulf coast tick, Amblyomma maculatum.</title>
        <authorList>
            <person name="Karim S."/>
            <person name="Singh P."/>
            <person name="Ribeiro J.M."/>
        </authorList>
    </citation>
    <scope>NUCLEOTIDE SEQUENCE</scope>
    <source>
        <tissue evidence="3">Salivary gland</tissue>
    </source>
</reference>
<name>G3MKU4_AMBMU</name>
<dbReference type="AlphaFoldDB" id="G3MKU4"/>
<dbReference type="Pfam" id="PF02221">
    <property type="entry name" value="E1_DerP2_DerF2"/>
    <property type="match status" value="1"/>
</dbReference>
<dbReference type="SMART" id="SM00737">
    <property type="entry name" value="ML"/>
    <property type="match status" value="1"/>
</dbReference>
<protein>
    <recommendedName>
        <fullName evidence="2">MD-2-related lipid-recognition domain-containing protein</fullName>
    </recommendedName>
</protein>
<feature type="domain" description="MD-2-related lipid-recognition" evidence="2">
    <location>
        <begin position="23"/>
        <end position="148"/>
    </location>
</feature>
<evidence type="ECO:0000256" key="1">
    <source>
        <dbReference type="SAM" id="SignalP"/>
    </source>
</evidence>
<dbReference type="SUPFAM" id="SSF81296">
    <property type="entry name" value="E set domains"/>
    <property type="match status" value="1"/>
</dbReference>
<proteinExistence type="evidence at transcript level"/>
<feature type="signal peptide" evidence="1">
    <location>
        <begin position="1"/>
        <end position="19"/>
    </location>
</feature>
<accession>G3MKU4</accession>
<evidence type="ECO:0000259" key="2">
    <source>
        <dbReference type="SMART" id="SM00737"/>
    </source>
</evidence>
<feature type="chain" id="PRO_5003447014" description="MD-2-related lipid-recognition domain-containing protein" evidence="1">
    <location>
        <begin position="20"/>
        <end position="151"/>
    </location>
</feature>
<dbReference type="InterPro" id="IPR003172">
    <property type="entry name" value="ML_dom"/>
</dbReference>
<keyword evidence="1" id="KW-0732">Signal</keyword>
<dbReference type="Gene3D" id="2.60.40.770">
    <property type="match status" value="1"/>
</dbReference>
<organism evidence="3">
    <name type="scientific">Amblyomma maculatum</name>
    <name type="common">Gulf Coast tick</name>
    <dbReference type="NCBI Taxonomy" id="34609"/>
    <lineage>
        <taxon>Eukaryota</taxon>
        <taxon>Metazoa</taxon>
        <taxon>Ecdysozoa</taxon>
        <taxon>Arthropoda</taxon>
        <taxon>Chelicerata</taxon>
        <taxon>Arachnida</taxon>
        <taxon>Acari</taxon>
        <taxon>Parasitiformes</taxon>
        <taxon>Ixodida</taxon>
        <taxon>Ixodoidea</taxon>
        <taxon>Ixodidae</taxon>
        <taxon>Amblyomminae</taxon>
        <taxon>Amblyomma</taxon>
    </lineage>
</organism>